<evidence type="ECO:0000313" key="1">
    <source>
        <dbReference type="EMBL" id="PBK88657.1"/>
    </source>
</evidence>
<gene>
    <name evidence="1" type="ORF">ARMGADRAFT_1033982</name>
</gene>
<dbReference type="OrthoDB" id="429932at2759"/>
<dbReference type="STRING" id="47427.A0A2H3DHV7"/>
<organism evidence="1 2">
    <name type="scientific">Armillaria gallica</name>
    <name type="common">Bulbous honey fungus</name>
    <name type="synonym">Armillaria bulbosa</name>
    <dbReference type="NCBI Taxonomy" id="47427"/>
    <lineage>
        <taxon>Eukaryota</taxon>
        <taxon>Fungi</taxon>
        <taxon>Dikarya</taxon>
        <taxon>Basidiomycota</taxon>
        <taxon>Agaricomycotina</taxon>
        <taxon>Agaricomycetes</taxon>
        <taxon>Agaricomycetidae</taxon>
        <taxon>Agaricales</taxon>
        <taxon>Marasmiineae</taxon>
        <taxon>Physalacriaceae</taxon>
        <taxon>Armillaria</taxon>
    </lineage>
</organism>
<evidence type="ECO:0000313" key="2">
    <source>
        <dbReference type="Proteomes" id="UP000217790"/>
    </source>
</evidence>
<dbReference type="InterPro" id="IPR036890">
    <property type="entry name" value="HATPase_C_sf"/>
</dbReference>
<proteinExistence type="predicted"/>
<dbReference type="AlphaFoldDB" id="A0A2H3DHV7"/>
<protein>
    <submittedName>
        <fullName evidence="1">Uncharacterized protein</fullName>
    </submittedName>
</protein>
<dbReference type="InParanoid" id="A0A2H3DHV7"/>
<dbReference type="Proteomes" id="UP000217790">
    <property type="component" value="Unassembled WGS sequence"/>
</dbReference>
<dbReference type="EMBL" id="KZ293672">
    <property type="protein sequence ID" value="PBK88657.1"/>
    <property type="molecule type" value="Genomic_DNA"/>
</dbReference>
<name>A0A2H3DHV7_ARMGA</name>
<keyword evidence="2" id="KW-1185">Reference proteome</keyword>
<reference evidence="2" key="1">
    <citation type="journal article" date="2017" name="Nat. Ecol. Evol.">
        <title>Genome expansion and lineage-specific genetic innovations in the forest pathogenic fungi Armillaria.</title>
        <authorList>
            <person name="Sipos G."/>
            <person name="Prasanna A.N."/>
            <person name="Walter M.C."/>
            <person name="O'Connor E."/>
            <person name="Balint B."/>
            <person name="Krizsan K."/>
            <person name="Kiss B."/>
            <person name="Hess J."/>
            <person name="Varga T."/>
            <person name="Slot J."/>
            <person name="Riley R."/>
            <person name="Boka B."/>
            <person name="Rigling D."/>
            <person name="Barry K."/>
            <person name="Lee J."/>
            <person name="Mihaltcheva S."/>
            <person name="LaButti K."/>
            <person name="Lipzen A."/>
            <person name="Waldron R."/>
            <person name="Moloney N.M."/>
            <person name="Sperisen C."/>
            <person name="Kredics L."/>
            <person name="Vagvoelgyi C."/>
            <person name="Patrignani A."/>
            <person name="Fitzpatrick D."/>
            <person name="Nagy I."/>
            <person name="Doyle S."/>
            <person name="Anderson J.B."/>
            <person name="Grigoriev I.V."/>
            <person name="Gueldener U."/>
            <person name="Muensterkoetter M."/>
            <person name="Nagy L.G."/>
        </authorList>
    </citation>
    <scope>NUCLEOTIDE SEQUENCE [LARGE SCALE GENOMIC DNA]</scope>
    <source>
        <strain evidence="2">Ar21-2</strain>
    </source>
</reference>
<dbReference type="Gene3D" id="3.30.565.10">
    <property type="entry name" value="Histidine kinase-like ATPase, C-terminal domain"/>
    <property type="match status" value="1"/>
</dbReference>
<dbReference type="SUPFAM" id="SSF55874">
    <property type="entry name" value="ATPase domain of HSP90 chaperone/DNA topoisomerase II/histidine kinase"/>
    <property type="match status" value="1"/>
</dbReference>
<accession>A0A2H3DHV7</accession>
<sequence length="201" mass="22021">MVTISKLKQQAEYVAMLLSSKIAEVQAIANPVPLSRVSTLSPLLLPPICSAPLPGILAPFPEKAQKRKKVLFHYSRHLRLISLLGLSLFGLDHSLPPTNVDVGVDCEGWTCWVRDGGTGMGKNALAGIEGRYVTSKAYDHDSLNVLSTFRFCGEALASVMDLCYLEISSTWMAVLRETWSVILKVTPPGTWSPLFLTYSRG</sequence>